<dbReference type="InterPro" id="IPR006311">
    <property type="entry name" value="TAT_signal"/>
</dbReference>
<dbReference type="Gene3D" id="3.40.50.1820">
    <property type="entry name" value="alpha/beta hydrolase"/>
    <property type="match status" value="1"/>
</dbReference>
<dbReference type="Proteomes" id="UP000282977">
    <property type="component" value="Unassembled WGS sequence"/>
</dbReference>
<keyword evidence="3" id="KW-0378">Hydrolase</keyword>
<evidence type="ECO:0000259" key="2">
    <source>
        <dbReference type="Pfam" id="PF12697"/>
    </source>
</evidence>
<proteinExistence type="predicted"/>
<dbReference type="EMBL" id="RZUL01000002">
    <property type="protein sequence ID" value="RVT41758.1"/>
    <property type="molecule type" value="Genomic_DNA"/>
</dbReference>
<reference evidence="3 4" key="1">
    <citation type="submission" date="2019-01" db="EMBL/GenBank/DDBJ databases">
        <authorList>
            <person name="Chen W.-M."/>
        </authorList>
    </citation>
    <scope>NUCLEOTIDE SEQUENCE [LARGE SCALE GENOMIC DNA]</scope>
    <source>
        <strain evidence="3 4">TLA-22</strain>
    </source>
</reference>
<dbReference type="RefSeq" id="WP_127689734.1">
    <property type="nucleotide sequence ID" value="NZ_RZUL01000002.1"/>
</dbReference>
<gene>
    <name evidence="3" type="ORF">ENE74_05610</name>
</gene>
<evidence type="ECO:0000256" key="1">
    <source>
        <dbReference type="SAM" id="SignalP"/>
    </source>
</evidence>
<feature type="chain" id="PRO_5019032232" evidence="1">
    <location>
        <begin position="30"/>
        <end position="282"/>
    </location>
</feature>
<dbReference type="Pfam" id="PF12697">
    <property type="entry name" value="Abhydrolase_6"/>
    <property type="match status" value="1"/>
</dbReference>
<dbReference type="PROSITE" id="PS51318">
    <property type="entry name" value="TAT"/>
    <property type="match status" value="1"/>
</dbReference>
<comment type="caution">
    <text evidence="3">The sequence shown here is derived from an EMBL/GenBank/DDBJ whole genome shotgun (WGS) entry which is preliminary data.</text>
</comment>
<protein>
    <submittedName>
        <fullName evidence="3">Alpha/beta hydrolase</fullName>
    </submittedName>
</protein>
<feature type="domain" description="AB hydrolase-1" evidence="2">
    <location>
        <begin position="48"/>
        <end position="274"/>
    </location>
</feature>
<feature type="signal peptide" evidence="1">
    <location>
        <begin position="1"/>
        <end position="29"/>
    </location>
</feature>
<dbReference type="GO" id="GO:0016787">
    <property type="term" value="F:hydrolase activity"/>
    <property type="evidence" value="ECO:0007669"/>
    <property type="project" value="UniProtKB-KW"/>
</dbReference>
<name>A0A437J8C9_9SPHN</name>
<keyword evidence="1" id="KW-0732">Signal</keyword>
<keyword evidence="4" id="KW-1185">Reference proteome</keyword>
<evidence type="ECO:0000313" key="4">
    <source>
        <dbReference type="Proteomes" id="UP000282977"/>
    </source>
</evidence>
<organism evidence="3 4">
    <name type="scientific">Sphingobium algorifonticola</name>
    <dbReference type="NCBI Taxonomy" id="2008318"/>
    <lineage>
        <taxon>Bacteria</taxon>
        <taxon>Pseudomonadati</taxon>
        <taxon>Pseudomonadota</taxon>
        <taxon>Alphaproteobacteria</taxon>
        <taxon>Sphingomonadales</taxon>
        <taxon>Sphingomonadaceae</taxon>
        <taxon>Sphingobium</taxon>
    </lineage>
</organism>
<dbReference type="InterPro" id="IPR000073">
    <property type="entry name" value="AB_hydrolase_1"/>
</dbReference>
<evidence type="ECO:0000313" key="3">
    <source>
        <dbReference type="EMBL" id="RVT41758.1"/>
    </source>
</evidence>
<dbReference type="OrthoDB" id="7172093at2"/>
<dbReference type="AlphaFoldDB" id="A0A437J8C9"/>
<accession>A0A437J8C9</accession>
<dbReference type="InterPro" id="IPR029058">
    <property type="entry name" value="AB_hydrolase_fold"/>
</dbReference>
<sequence length="282" mass="29255">MTPPILNRRDWLTGAATLLAFGCADAAQAAAFASRRISVTVRGTGPDVLLIPGLASGPGVWAGTIAAVTGYRYHLVQVRGFAGLPPDANRSGPLIAPLVTDIAAYITQAKLVRPAVVGHSMGGTLAMLLAMRPAPAIGRVMVVDMLPDGAGMVGGTTSGMGYLADQLSGYFTGTKAGRQLFADIVRQQPGAKGSDPDVIATALRELAQTDLGPRLKTLRAPLQVAYAVGSDAQQRQAQMARYRTAYAPAKGALLTPIGPSGHVIMADQPARFATVLRGFLRG</sequence>
<dbReference type="SUPFAM" id="SSF53474">
    <property type="entry name" value="alpha/beta-Hydrolases"/>
    <property type="match status" value="1"/>
</dbReference>